<dbReference type="GO" id="GO:0016156">
    <property type="term" value="F:fumarate reductase (NADH) activity"/>
    <property type="evidence" value="ECO:0007669"/>
    <property type="project" value="UniProtKB-EC"/>
</dbReference>
<keyword evidence="4 6" id="KW-0560">Oxidoreductase</keyword>
<dbReference type="InterPro" id="IPR010960">
    <property type="entry name" value="Flavocytochrome_c"/>
</dbReference>
<dbReference type="PANTHER" id="PTHR43400">
    <property type="entry name" value="FUMARATE REDUCTASE"/>
    <property type="match status" value="1"/>
</dbReference>
<feature type="chain" id="PRO_5022264599" description="Fumarate reductase" evidence="6">
    <location>
        <begin position="27"/>
        <end position="499"/>
    </location>
</feature>
<keyword evidence="2 6" id="KW-0285">Flavoprotein</keyword>
<evidence type="ECO:0000259" key="7">
    <source>
        <dbReference type="Pfam" id="PF00890"/>
    </source>
</evidence>
<dbReference type="Proteomes" id="UP000191144">
    <property type="component" value="Chromosome D"/>
</dbReference>
<accession>A0A1G4J8V9</accession>
<dbReference type="OrthoDB" id="10254877at2759"/>
<protein>
    <recommendedName>
        <fullName evidence="6">Fumarate reductase</fullName>
        <ecNumber evidence="6">1.3.1.6</ecNumber>
    </recommendedName>
</protein>
<organism evidence="8 9">
    <name type="scientific">Lachancea meyersii CBS 8951</name>
    <dbReference type="NCBI Taxonomy" id="1266667"/>
    <lineage>
        <taxon>Eukaryota</taxon>
        <taxon>Fungi</taxon>
        <taxon>Dikarya</taxon>
        <taxon>Ascomycota</taxon>
        <taxon>Saccharomycotina</taxon>
        <taxon>Saccharomycetes</taxon>
        <taxon>Saccharomycetales</taxon>
        <taxon>Saccharomycetaceae</taxon>
        <taxon>Lachancea</taxon>
    </lineage>
</organism>
<name>A0A1G4J8V9_9SACH</name>
<comment type="function">
    <text evidence="6">Irreversibly catalyzes the reduction of fumarate to succinate.</text>
</comment>
<evidence type="ECO:0000313" key="9">
    <source>
        <dbReference type="Proteomes" id="UP000191144"/>
    </source>
</evidence>
<dbReference type="InterPro" id="IPR036188">
    <property type="entry name" value="FAD/NAD-bd_sf"/>
</dbReference>
<dbReference type="Gene3D" id="3.50.50.60">
    <property type="entry name" value="FAD/NAD(P)-binding domain"/>
    <property type="match status" value="1"/>
</dbReference>
<dbReference type="Gene3D" id="3.90.700.10">
    <property type="entry name" value="Succinate dehydrogenase/fumarate reductase flavoprotein, catalytic domain"/>
    <property type="match status" value="1"/>
</dbReference>
<dbReference type="SUPFAM" id="SSF56425">
    <property type="entry name" value="Succinate dehydrogenase/fumarate reductase flavoprotein, catalytic domain"/>
    <property type="match status" value="1"/>
</dbReference>
<feature type="signal peptide" evidence="6">
    <location>
        <begin position="1"/>
        <end position="26"/>
    </location>
</feature>
<dbReference type="PANTHER" id="PTHR43400:SF7">
    <property type="entry name" value="FAD-DEPENDENT OXIDOREDUCTASE 2 FAD BINDING DOMAIN-CONTAINING PROTEIN"/>
    <property type="match status" value="1"/>
</dbReference>
<dbReference type="InterPro" id="IPR050315">
    <property type="entry name" value="FAD-oxidoreductase_2"/>
</dbReference>
<evidence type="ECO:0000313" key="8">
    <source>
        <dbReference type="EMBL" id="SCU86190.1"/>
    </source>
</evidence>
<evidence type="ECO:0000256" key="3">
    <source>
        <dbReference type="ARBA" id="ARBA00022827"/>
    </source>
</evidence>
<evidence type="ECO:0000256" key="2">
    <source>
        <dbReference type="ARBA" id="ARBA00022630"/>
    </source>
</evidence>
<evidence type="ECO:0000256" key="6">
    <source>
        <dbReference type="RuleBase" id="RU366062"/>
    </source>
</evidence>
<dbReference type="EMBL" id="LT598482">
    <property type="protein sequence ID" value="SCU86190.1"/>
    <property type="molecule type" value="Genomic_DNA"/>
</dbReference>
<dbReference type="InterPro" id="IPR003953">
    <property type="entry name" value="FAD-dep_OxRdtase_2_FAD-bd"/>
</dbReference>
<dbReference type="FunFam" id="3.90.700.10:FF:000007">
    <property type="entry name" value="NADH-dependent fumarate reductase"/>
    <property type="match status" value="1"/>
</dbReference>
<comment type="cofactor">
    <cofactor evidence="6">
        <name>FAD</name>
        <dbReference type="ChEBI" id="CHEBI:57692"/>
    </cofactor>
    <text evidence="6">Binds 1 FAD per monomer.</text>
</comment>
<reference evidence="9" key="1">
    <citation type="submission" date="2016-03" db="EMBL/GenBank/DDBJ databases">
        <authorList>
            <person name="Devillers Hugo."/>
        </authorList>
    </citation>
    <scope>NUCLEOTIDE SEQUENCE [LARGE SCALE GENOMIC DNA]</scope>
</reference>
<evidence type="ECO:0000256" key="1">
    <source>
        <dbReference type="ARBA" id="ARBA00008040"/>
    </source>
</evidence>
<gene>
    <name evidence="8" type="ORF">LAME_0D04896G</name>
</gene>
<dbReference type="InterPro" id="IPR027477">
    <property type="entry name" value="Succ_DH/fumarate_Rdtase_cat_sf"/>
</dbReference>
<keyword evidence="9" id="KW-1185">Reference proteome</keyword>
<dbReference type="EC" id="1.3.1.6" evidence="6"/>
<keyword evidence="6" id="KW-0732">Signal</keyword>
<proteinExistence type="inferred from homology"/>
<dbReference type="NCBIfam" id="TIGR01813">
    <property type="entry name" value="flavo_cyto_c"/>
    <property type="match status" value="1"/>
</dbReference>
<dbReference type="AlphaFoldDB" id="A0A1G4J8V9"/>
<comment type="catalytic activity">
    <reaction evidence="5 6">
        <text>succinate + NAD(+) = fumarate + NADH + H(+)</text>
        <dbReference type="Rhea" id="RHEA:18281"/>
        <dbReference type="ChEBI" id="CHEBI:15378"/>
        <dbReference type="ChEBI" id="CHEBI:29806"/>
        <dbReference type="ChEBI" id="CHEBI:30031"/>
        <dbReference type="ChEBI" id="CHEBI:57540"/>
        <dbReference type="ChEBI" id="CHEBI:57945"/>
        <dbReference type="EC" id="1.3.1.6"/>
    </reaction>
</comment>
<feature type="domain" description="FAD-dependent oxidoreductase 2 FAD-binding" evidence="7">
    <location>
        <begin position="40"/>
        <end position="481"/>
    </location>
</feature>
<sequence>MSSRRKFYTLVICIALFLVLRRTANTGTEVKMASKYSNPVVIIGSGLAGLSTANQLVLKHKIPIVLLDKASSLGGNSIKASSGINGAFTGTQKSLDVEDSEIAFYQDTVSSAKNAGVRTLMSKLATDSSSAISWLQQDFSLKLDLLAQLGGHSAPRTHRSSGKLPPGFEIVQALSNSLKSLSESNPQMVQIHLNSKVFDVKIVDKKVTSVEYYDQDGVAQRVHTENVVFCSGGFGFSKELLDKYAPALKNLPTTNGAQTTGDGQQLIEKLGGKLIDMSEVQVHPTGFVDPSDPHSNWKFLAAEALRGLGGVLLNPLTGRRFVNELGTRDVVTAAIQSKCPQDDNKALLVMSEAVYANYKNNMDFYIFKKLIRKTTVAELANNVPISASELASELQTYSSEASDIFNRVSRINNFGTEVDENTKIYVGEITPVVHFTMGGAKIDEHTRILDSFDKPIAEGLFAAGEVSGGVHGANRLGGSSLLECVVFGRTAADTIAAKL</sequence>
<dbReference type="Pfam" id="PF00890">
    <property type="entry name" value="FAD_binding_2"/>
    <property type="match status" value="1"/>
</dbReference>
<keyword evidence="3 6" id="KW-0274">FAD</keyword>
<evidence type="ECO:0000256" key="4">
    <source>
        <dbReference type="ARBA" id="ARBA00023002"/>
    </source>
</evidence>
<comment type="similarity">
    <text evidence="1 6">Belongs to the FAD-dependent oxidoreductase 2 family. FRD/SDH subfamily.</text>
</comment>
<evidence type="ECO:0000256" key="5">
    <source>
        <dbReference type="ARBA" id="ARBA00050832"/>
    </source>
</evidence>
<dbReference type="SUPFAM" id="SSF51905">
    <property type="entry name" value="FAD/NAD(P)-binding domain"/>
    <property type="match status" value="1"/>
</dbReference>
<dbReference type="GO" id="GO:0010181">
    <property type="term" value="F:FMN binding"/>
    <property type="evidence" value="ECO:0007669"/>
    <property type="project" value="InterPro"/>
</dbReference>